<sequence length="310" mass="32478">MSIPLGESVEVEPTGAALGEGVASTSGRPPRRSGWETGRRALRLGRTRVGLGIWLTLVTLAVLGPWLAPYSATEFVGIPSTSSAAHTLLGTDNLGRDVLSRFLSGGRSVIALSLVAALIGVGTGTLVGVVAAYFRGVRDDVLMRAADVLMAFPQIIFVLVLLAGFGSKLWLLVLAVGITHAPHTARVVRGAAMDVVERDFVKAAEAIGVPRRTVVLKEIIPNVSSPILVELGLRMTYSIALIAGLSFLGFGLQPPSADWGLMINENRLAIEQQPWAVLLPVLAIGLLTVASNLVADGIARASIGIDRSNG</sequence>
<feature type="transmembrane region" description="Helical" evidence="7">
    <location>
        <begin position="275"/>
        <end position="295"/>
    </location>
</feature>
<dbReference type="Proteomes" id="UP001183648">
    <property type="component" value="Unassembled WGS sequence"/>
</dbReference>
<keyword evidence="3" id="KW-1003">Cell membrane</keyword>
<feature type="transmembrane region" description="Helical" evidence="7">
    <location>
        <begin position="49"/>
        <end position="68"/>
    </location>
</feature>
<evidence type="ECO:0000256" key="3">
    <source>
        <dbReference type="ARBA" id="ARBA00022475"/>
    </source>
</evidence>
<dbReference type="Gene3D" id="1.10.3720.10">
    <property type="entry name" value="MetI-like"/>
    <property type="match status" value="1"/>
</dbReference>
<dbReference type="InterPro" id="IPR050366">
    <property type="entry name" value="BP-dependent_transpt_permease"/>
</dbReference>
<comment type="subcellular location">
    <subcellularLocation>
        <location evidence="1 7">Cell membrane</location>
        <topology evidence="1 7">Multi-pass membrane protein</topology>
    </subcellularLocation>
</comment>
<dbReference type="EMBL" id="JAVDYG010000001">
    <property type="protein sequence ID" value="MDR7362525.1"/>
    <property type="molecule type" value="Genomic_DNA"/>
</dbReference>
<evidence type="ECO:0000256" key="1">
    <source>
        <dbReference type="ARBA" id="ARBA00004651"/>
    </source>
</evidence>
<organism evidence="10 11">
    <name type="scientific">Nocardioides marmoribigeumensis</name>
    <dbReference type="NCBI Taxonomy" id="433649"/>
    <lineage>
        <taxon>Bacteria</taxon>
        <taxon>Bacillati</taxon>
        <taxon>Actinomycetota</taxon>
        <taxon>Actinomycetes</taxon>
        <taxon>Propionibacteriales</taxon>
        <taxon>Nocardioidaceae</taxon>
        <taxon>Nocardioides</taxon>
    </lineage>
</organism>
<evidence type="ECO:0000256" key="6">
    <source>
        <dbReference type="ARBA" id="ARBA00023136"/>
    </source>
</evidence>
<feature type="domain" description="ABC transmembrane type-1" evidence="9">
    <location>
        <begin position="106"/>
        <end position="295"/>
    </location>
</feature>
<keyword evidence="11" id="KW-1185">Reference proteome</keyword>
<dbReference type="PANTHER" id="PTHR43386:SF25">
    <property type="entry name" value="PEPTIDE ABC TRANSPORTER PERMEASE PROTEIN"/>
    <property type="match status" value="1"/>
</dbReference>
<evidence type="ECO:0000256" key="5">
    <source>
        <dbReference type="ARBA" id="ARBA00022989"/>
    </source>
</evidence>
<dbReference type="Pfam" id="PF00528">
    <property type="entry name" value="BPD_transp_1"/>
    <property type="match status" value="1"/>
</dbReference>
<evidence type="ECO:0000256" key="4">
    <source>
        <dbReference type="ARBA" id="ARBA00022692"/>
    </source>
</evidence>
<evidence type="ECO:0000256" key="7">
    <source>
        <dbReference type="RuleBase" id="RU363032"/>
    </source>
</evidence>
<dbReference type="InterPro" id="IPR035906">
    <property type="entry name" value="MetI-like_sf"/>
</dbReference>
<accession>A0ABU2BV62</accession>
<protein>
    <submittedName>
        <fullName evidence="10">Peptide/nickel transport system permease protein</fullName>
    </submittedName>
</protein>
<dbReference type="PROSITE" id="PS50928">
    <property type="entry name" value="ABC_TM1"/>
    <property type="match status" value="1"/>
</dbReference>
<name>A0ABU2BV62_9ACTN</name>
<dbReference type="SUPFAM" id="SSF161098">
    <property type="entry name" value="MetI-like"/>
    <property type="match status" value="1"/>
</dbReference>
<feature type="transmembrane region" description="Helical" evidence="7">
    <location>
        <begin position="235"/>
        <end position="255"/>
    </location>
</feature>
<keyword evidence="6 7" id="KW-0472">Membrane</keyword>
<keyword evidence="4 7" id="KW-0812">Transmembrane</keyword>
<dbReference type="PANTHER" id="PTHR43386">
    <property type="entry name" value="OLIGOPEPTIDE TRANSPORT SYSTEM PERMEASE PROTEIN APPC"/>
    <property type="match status" value="1"/>
</dbReference>
<evidence type="ECO:0000256" key="8">
    <source>
        <dbReference type="SAM" id="MobiDB-lite"/>
    </source>
</evidence>
<feature type="region of interest" description="Disordered" evidence="8">
    <location>
        <begin position="14"/>
        <end position="35"/>
    </location>
</feature>
<dbReference type="InterPro" id="IPR000515">
    <property type="entry name" value="MetI-like"/>
</dbReference>
<keyword evidence="5 7" id="KW-1133">Transmembrane helix</keyword>
<dbReference type="RefSeq" id="WP_310301833.1">
    <property type="nucleotide sequence ID" value="NZ_BAAAPS010000008.1"/>
</dbReference>
<evidence type="ECO:0000256" key="2">
    <source>
        <dbReference type="ARBA" id="ARBA00022448"/>
    </source>
</evidence>
<evidence type="ECO:0000313" key="10">
    <source>
        <dbReference type="EMBL" id="MDR7362525.1"/>
    </source>
</evidence>
<keyword evidence="2 7" id="KW-0813">Transport</keyword>
<evidence type="ECO:0000259" key="9">
    <source>
        <dbReference type="PROSITE" id="PS50928"/>
    </source>
</evidence>
<comment type="caution">
    <text evidence="10">The sequence shown here is derived from an EMBL/GenBank/DDBJ whole genome shotgun (WGS) entry which is preliminary data.</text>
</comment>
<reference evidence="10 11" key="1">
    <citation type="submission" date="2023-07" db="EMBL/GenBank/DDBJ databases">
        <title>Sequencing the genomes of 1000 actinobacteria strains.</title>
        <authorList>
            <person name="Klenk H.-P."/>
        </authorList>
    </citation>
    <scope>NUCLEOTIDE SEQUENCE [LARGE SCALE GENOMIC DNA]</scope>
    <source>
        <strain evidence="10 11">DSM 19426</strain>
    </source>
</reference>
<evidence type="ECO:0000313" key="11">
    <source>
        <dbReference type="Proteomes" id="UP001183648"/>
    </source>
</evidence>
<gene>
    <name evidence="10" type="ORF">J2S63_002078</name>
</gene>
<comment type="similarity">
    <text evidence="7">Belongs to the binding-protein-dependent transport system permease family.</text>
</comment>
<feature type="transmembrane region" description="Helical" evidence="7">
    <location>
        <begin position="109"/>
        <end position="134"/>
    </location>
</feature>
<dbReference type="CDD" id="cd06261">
    <property type="entry name" value="TM_PBP2"/>
    <property type="match status" value="1"/>
</dbReference>
<proteinExistence type="inferred from homology"/>